<evidence type="ECO:0000256" key="6">
    <source>
        <dbReference type="SAM" id="Phobius"/>
    </source>
</evidence>
<reference evidence="7 8" key="1">
    <citation type="submission" date="2020-08" db="EMBL/GenBank/DDBJ databases">
        <title>Genomic Encyclopedia of Type Strains, Phase IV (KMG-IV): sequencing the most valuable type-strain genomes for metagenomic binning, comparative biology and taxonomic classification.</title>
        <authorList>
            <person name="Goeker M."/>
        </authorList>
    </citation>
    <scope>NUCLEOTIDE SEQUENCE [LARGE SCALE GENOMIC DNA]</scope>
    <source>
        <strain evidence="7 8">DSM 25622</strain>
    </source>
</reference>
<dbReference type="EMBL" id="JACIJD010000002">
    <property type="protein sequence ID" value="MBB5692496.1"/>
    <property type="molecule type" value="Genomic_DNA"/>
</dbReference>
<organism evidence="7 8">
    <name type="scientific">Muricoccus pecuniae</name>
    <dbReference type="NCBI Taxonomy" id="693023"/>
    <lineage>
        <taxon>Bacteria</taxon>
        <taxon>Pseudomonadati</taxon>
        <taxon>Pseudomonadota</taxon>
        <taxon>Alphaproteobacteria</taxon>
        <taxon>Acetobacterales</taxon>
        <taxon>Roseomonadaceae</taxon>
        <taxon>Muricoccus</taxon>
    </lineage>
</organism>
<evidence type="ECO:0000256" key="4">
    <source>
        <dbReference type="ARBA" id="ARBA00022989"/>
    </source>
</evidence>
<evidence type="ECO:0000256" key="2">
    <source>
        <dbReference type="ARBA" id="ARBA00022475"/>
    </source>
</evidence>
<dbReference type="PANTHER" id="PTHR33545">
    <property type="entry name" value="UPF0750 MEMBRANE PROTEIN YITT-RELATED"/>
    <property type="match status" value="1"/>
</dbReference>
<dbReference type="InterPro" id="IPR003740">
    <property type="entry name" value="YitT"/>
</dbReference>
<evidence type="ECO:0000313" key="7">
    <source>
        <dbReference type="EMBL" id="MBB5692496.1"/>
    </source>
</evidence>
<dbReference type="PANTHER" id="PTHR33545:SF5">
    <property type="entry name" value="UPF0750 MEMBRANE PROTEIN YITT"/>
    <property type="match status" value="1"/>
</dbReference>
<dbReference type="Pfam" id="PF02588">
    <property type="entry name" value="YitT_membrane"/>
    <property type="match status" value="1"/>
</dbReference>
<evidence type="ECO:0000256" key="5">
    <source>
        <dbReference type="ARBA" id="ARBA00023136"/>
    </source>
</evidence>
<gene>
    <name evidence="7" type="ORF">FHS87_000511</name>
</gene>
<evidence type="ECO:0000256" key="3">
    <source>
        <dbReference type="ARBA" id="ARBA00022692"/>
    </source>
</evidence>
<dbReference type="Proteomes" id="UP000580654">
    <property type="component" value="Unassembled WGS sequence"/>
</dbReference>
<dbReference type="InterPro" id="IPR051461">
    <property type="entry name" value="UPF0750_membrane"/>
</dbReference>
<feature type="transmembrane region" description="Helical" evidence="6">
    <location>
        <begin position="56"/>
        <end position="84"/>
    </location>
</feature>
<evidence type="ECO:0000313" key="8">
    <source>
        <dbReference type="Proteomes" id="UP000580654"/>
    </source>
</evidence>
<feature type="transmembrane region" description="Helical" evidence="6">
    <location>
        <begin position="187"/>
        <end position="204"/>
    </location>
</feature>
<keyword evidence="3 6" id="KW-0812">Transmembrane</keyword>
<evidence type="ECO:0000256" key="1">
    <source>
        <dbReference type="ARBA" id="ARBA00004651"/>
    </source>
</evidence>
<sequence length="214" mass="22518">MNAMSRPAHSSAAPAAPSPHRLHEDAAALVIGVTMVSLGLVLYGEARLVTSGLAGLALLLGYATPLNSGTLLFTLNIPFLLYGLRRMGWRVLARTVVAIAGIALLTRFSPVVLGIAHLSPPYAALMGGILMGMGALALVRHRTGLGGISLVAMDLQERRGWRAGYVQLVFDLLVMFSALFVLDLGQVGLSLFGAVVLNLVLALNHKPGRYLGVS</sequence>
<accession>A0A840XX83</accession>
<feature type="transmembrane region" description="Helical" evidence="6">
    <location>
        <begin position="96"/>
        <end position="116"/>
    </location>
</feature>
<comment type="subcellular location">
    <subcellularLocation>
        <location evidence="1">Cell membrane</location>
        <topology evidence="1">Multi-pass membrane protein</topology>
    </subcellularLocation>
</comment>
<keyword evidence="4 6" id="KW-1133">Transmembrane helix</keyword>
<protein>
    <submittedName>
        <fullName evidence="7">Uncharacterized membrane-anchored protein YitT (DUF2179 family)</fullName>
    </submittedName>
</protein>
<name>A0A840XX83_9PROT</name>
<comment type="caution">
    <text evidence="7">The sequence shown here is derived from an EMBL/GenBank/DDBJ whole genome shotgun (WGS) entry which is preliminary data.</text>
</comment>
<keyword evidence="2" id="KW-1003">Cell membrane</keyword>
<dbReference type="GO" id="GO:0005886">
    <property type="term" value="C:plasma membrane"/>
    <property type="evidence" value="ECO:0007669"/>
    <property type="project" value="UniProtKB-SubCell"/>
</dbReference>
<keyword evidence="5 6" id="KW-0472">Membrane</keyword>
<keyword evidence="8" id="KW-1185">Reference proteome</keyword>
<dbReference type="AlphaFoldDB" id="A0A840XX83"/>
<proteinExistence type="predicted"/>
<feature type="transmembrane region" description="Helical" evidence="6">
    <location>
        <begin position="160"/>
        <end position="181"/>
    </location>
</feature>
<feature type="transmembrane region" description="Helical" evidence="6">
    <location>
        <begin position="122"/>
        <end position="139"/>
    </location>
</feature>
<feature type="transmembrane region" description="Helical" evidence="6">
    <location>
        <begin position="26"/>
        <end position="44"/>
    </location>
</feature>